<evidence type="ECO:0000256" key="5">
    <source>
        <dbReference type="ARBA" id="ARBA00022777"/>
    </source>
</evidence>
<evidence type="ECO:0000256" key="3">
    <source>
        <dbReference type="ARBA" id="ARBA00022553"/>
    </source>
</evidence>
<reference evidence="8 9" key="1">
    <citation type="submission" date="2016-11" db="EMBL/GenBank/DDBJ databases">
        <authorList>
            <person name="Jaros S."/>
            <person name="Januszkiewicz K."/>
            <person name="Wedrychowicz H."/>
        </authorList>
    </citation>
    <scope>NUCLEOTIDE SEQUENCE [LARGE SCALE GENOMIC DNA]</scope>
    <source>
        <strain evidence="8 9">DSM 18231</strain>
    </source>
</reference>
<feature type="transmembrane region" description="Helical" evidence="6">
    <location>
        <begin position="250"/>
        <end position="276"/>
    </location>
</feature>
<feature type="transmembrane region" description="Helical" evidence="6">
    <location>
        <begin position="401"/>
        <end position="422"/>
    </location>
</feature>
<evidence type="ECO:0000313" key="9">
    <source>
        <dbReference type="Proteomes" id="UP000184000"/>
    </source>
</evidence>
<dbReference type="PROSITE" id="PS50109">
    <property type="entry name" value="HIS_KIN"/>
    <property type="match status" value="1"/>
</dbReference>
<dbReference type="CDD" id="cd16922">
    <property type="entry name" value="HATPase_EvgS-ArcB-TorS-like"/>
    <property type="match status" value="1"/>
</dbReference>
<evidence type="ECO:0000256" key="1">
    <source>
        <dbReference type="ARBA" id="ARBA00000085"/>
    </source>
</evidence>
<feature type="transmembrane region" description="Helical" evidence="6">
    <location>
        <begin position="221"/>
        <end position="243"/>
    </location>
</feature>
<dbReference type="Pfam" id="PF07696">
    <property type="entry name" value="7TMR-DISMED2"/>
    <property type="match status" value="1"/>
</dbReference>
<dbReference type="EMBL" id="FQXA01000001">
    <property type="protein sequence ID" value="SHG52328.1"/>
    <property type="molecule type" value="Genomic_DNA"/>
</dbReference>
<dbReference type="SMART" id="SM00388">
    <property type="entry name" value="HisKA"/>
    <property type="match status" value="1"/>
</dbReference>
<proteinExistence type="predicted"/>
<dbReference type="Gene3D" id="3.30.565.10">
    <property type="entry name" value="Histidine kinase-like ATPase, C-terminal domain"/>
    <property type="match status" value="1"/>
</dbReference>
<feature type="transmembrane region" description="Helical" evidence="6">
    <location>
        <begin position="318"/>
        <end position="341"/>
    </location>
</feature>
<dbReference type="Proteomes" id="UP000184000">
    <property type="component" value="Unassembled WGS sequence"/>
</dbReference>
<feature type="transmembrane region" description="Helical" evidence="6">
    <location>
        <begin position="288"/>
        <end position="306"/>
    </location>
</feature>
<dbReference type="InterPro" id="IPR005467">
    <property type="entry name" value="His_kinase_dom"/>
</dbReference>
<evidence type="ECO:0000259" key="7">
    <source>
        <dbReference type="PROSITE" id="PS50109"/>
    </source>
</evidence>
<comment type="catalytic activity">
    <reaction evidence="1">
        <text>ATP + protein L-histidine = ADP + protein N-phospho-L-histidine.</text>
        <dbReference type="EC" id="2.7.13.3"/>
    </reaction>
</comment>
<accession>A0A1M5KHW7</accession>
<dbReference type="EC" id="2.7.13.3" evidence="2"/>
<keyword evidence="4" id="KW-0808">Transferase</keyword>
<dbReference type="InterPro" id="IPR036097">
    <property type="entry name" value="HisK_dim/P_sf"/>
</dbReference>
<feature type="transmembrane region" description="Helical" evidence="6">
    <location>
        <begin position="373"/>
        <end position="395"/>
    </location>
</feature>
<protein>
    <recommendedName>
        <fullName evidence="2">histidine kinase</fullName>
        <ecNumber evidence="2">2.7.13.3</ecNumber>
    </recommendedName>
</protein>
<evidence type="ECO:0000313" key="8">
    <source>
        <dbReference type="EMBL" id="SHG52328.1"/>
    </source>
</evidence>
<feature type="transmembrane region" description="Helical" evidence="6">
    <location>
        <begin position="36"/>
        <end position="57"/>
    </location>
</feature>
<dbReference type="InterPro" id="IPR036890">
    <property type="entry name" value="HATPase_C_sf"/>
</dbReference>
<dbReference type="InterPro" id="IPR003594">
    <property type="entry name" value="HATPase_dom"/>
</dbReference>
<evidence type="ECO:0000256" key="4">
    <source>
        <dbReference type="ARBA" id="ARBA00022679"/>
    </source>
</evidence>
<dbReference type="Pfam" id="PF02518">
    <property type="entry name" value="HATPase_c"/>
    <property type="match status" value="1"/>
</dbReference>
<dbReference type="InterPro" id="IPR004358">
    <property type="entry name" value="Sig_transdc_His_kin-like_C"/>
</dbReference>
<keyword evidence="3" id="KW-0597">Phosphoprotein</keyword>
<evidence type="ECO:0000256" key="6">
    <source>
        <dbReference type="SAM" id="Phobius"/>
    </source>
</evidence>
<dbReference type="Gene3D" id="1.10.287.130">
    <property type="match status" value="1"/>
</dbReference>
<dbReference type="AlphaFoldDB" id="A0A1M5KHW7"/>
<dbReference type="Pfam" id="PF00512">
    <property type="entry name" value="HisKA"/>
    <property type="match status" value="1"/>
</dbReference>
<dbReference type="CDD" id="cd00082">
    <property type="entry name" value="HisKA"/>
    <property type="match status" value="1"/>
</dbReference>
<sequence>MASILWRQNHVKVPALSFGCVHSGERGFLWRSSMDCLFMNPIIFLLLALLPAMSGAVELNSNTQRLPLGQVMAVLEDPSREATIAEVVALDAAGRFVESDEDVLNAGYSRSAFWLRIDLNYRAEPPAEHGRWWLELAYPPLDRLDLYLPDARGGYRLAQQSGDALPFHERQIRQRNHLFDLQLTPNQPQRIYLRLESQGSIQIPLTLWSPVAYVEEQSGHIYVLAIIYGVLLVMLFYNLFIYLSVRDRSYLYYILYIASFGLYQVSVNGLGVQYLWPNWPWWANASTPFLIGAAGLFGCQFARSFLHTAEHSPWIDRALMLLMGLGAVTMVVSLTSSYALALRMATFLALWFILVIFVAAIVAWYRGMRVARYFLIAWSAFLIGGQINTLMVLGYLPHTFITMYAGQIGSALEVALLSLALADRINMMKEERAQVLMDTGRKLEAMNRELAESNRLKDQFLANVTHELRTPMHGVLGSLELMRTLELNGELEHYQRIATGSARDMMQLVNDILALTELQAGKLRVRNEPFSVRMIADELYAEHGARAAMRGLSFDLRLDGLLPEILVGDAGKLKQSLGYLLDNAIKFTLRGGVTLAVSGYEAALGYMLDVAVIDTGVGFEAPVDDSLFQYFRQLDGSMTRPYGGLGIGLSLCKQLVELQGGTVSCQSVPGRGSRFQVLLPVELG</sequence>
<dbReference type="InterPro" id="IPR003661">
    <property type="entry name" value="HisK_dim/P_dom"/>
</dbReference>
<gene>
    <name evidence="8" type="ORF">SAMN02744645_0489</name>
</gene>
<organism evidence="8 9">
    <name type="scientific">Stutzerimonas xanthomarina DSM 18231</name>
    <dbReference type="NCBI Taxonomy" id="1403346"/>
    <lineage>
        <taxon>Bacteria</taxon>
        <taxon>Pseudomonadati</taxon>
        <taxon>Pseudomonadota</taxon>
        <taxon>Gammaproteobacteria</taxon>
        <taxon>Pseudomonadales</taxon>
        <taxon>Pseudomonadaceae</taxon>
        <taxon>Stutzerimonas</taxon>
    </lineage>
</organism>
<dbReference type="PRINTS" id="PR00344">
    <property type="entry name" value="BCTRLSENSOR"/>
</dbReference>
<feature type="domain" description="Histidine kinase" evidence="7">
    <location>
        <begin position="463"/>
        <end position="683"/>
    </location>
</feature>
<dbReference type="PANTHER" id="PTHR43047:SF64">
    <property type="entry name" value="HISTIDINE KINASE CONTAINING CHEY-HOMOLOGOUS RECEIVER DOMAIN AND PAS DOMAIN-RELATED"/>
    <property type="match status" value="1"/>
</dbReference>
<dbReference type="SMART" id="SM00387">
    <property type="entry name" value="HATPase_c"/>
    <property type="match status" value="1"/>
</dbReference>
<dbReference type="GO" id="GO:0000155">
    <property type="term" value="F:phosphorelay sensor kinase activity"/>
    <property type="evidence" value="ECO:0007669"/>
    <property type="project" value="InterPro"/>
</dbReference>
<dbReference type="Gene3D" id="2.60.40.2380">
    <property type="match status" value="1"/>
</dbReference>
<dbReference type="InterPro" id="IPR011623">
    <property type="entry name" value="7TMR_DISM_rcpt_extracell_dom1"/>
</dbReference>
<feature type="transmembrane region" description="Helical" evidence="6">
    <location>
        <begin position="347"/>
        <end position="366"/>
    </location>
</feature>
<name>A0A1M5KHW7_9GAMM</name>
<evidence type="ECO:0000256" key="2">
    <source>
        <dbReference type="ARBA" id="ARBA00012438"/>
    </source>
</evidence>
<keyword evidence="6" id="KW-0472">Membrane</keyword>
<keyword evidence="5 8" id="KW-0418">Kinase</keyword>
<dbReference type="PANTHER" id="PTHR43047">
    <property type="entry name" value="TWO-COMPONENT HISTIDINE PROTEIN KINASE"/>
    <property type="match status" value="1"/>
</dbReference>
<dbReference type="SUPFAM" id="SSF47384">
    <property type="entry name" value="Homodimeric domain of signal transducing histidine kinase"/>
    <property type="match status" value="1"/>
</dbReference>
<dbReference type="Pfam" id="PF07695">
    <property type="entry name" value="7TMR-DISM_7TM"/>
    <property type="match status" value="1"/>
</dbReference>
<keyword evidence="6" id="KW-1133">Transmembrane helix</keyword>
<dbReference type="InterPro" id="IPR011622">
    <property type="entry name" value="7TMR_DISM_rcpt_extracell_dom2"/>
</dbReference>
<keyword evidence="6" id="KW-0812">Transmembrane</keyword>
<dbReference type="SUPFAM" id="SSF55874">
    <property type="entry name" value="ATPase domain of HSP90 chaperone/DNA topoisomerase II/histidine kinase"/>
    <property type="match status" value="1"/>
</dbReference>